<dbReference type="Pfam" id="PF00171">
    <property type="entry name" value="Aldedh"/>
    <property type="match status" value="1"/>
</dbReference>
<dbReference type="InterPro" id="IPR016163">
    <property type="entry name" value="Ald_DH_C"/>
</dbReference>
<proteinExistence type="inferred from homology"/>
<keyword evidence="7" id="KW-1185">Reference proteome</keyword>
<sequence length="514" mass="54909">MNDDGTQGNGRAQLRSFSSLIDGEVRVGDTSEPLLDPATGVQWGEVSWSEKLATEAIEAARRNFARRAWVDCTRSERADLFDAISRGVESRADELAELETLANGKPIAATRAEVLASARWWQYYAALIRGLRESHFRNSATKRTLLEHEPVGVVCLVTPFNGAFSLGTWKLAPALAAGNSVIIKPPVNSPGSSLILAEILADAGVPGDVVQIVQGGATVGRVLVEHPGVDMVSFTGSTEAAQRVGAAVSGRLAKFVAEAGGKSAHVIFEDADVEEAVTAVVQGVFSGTGQTCVAGSRVLVQRSIAAEFHAALIARVTQLRVGDPHDPATHLGPIATRQQLERIQGMLRQAKLDGAETLVGGTAPQNLASHLSGGYWLSPTVLRSAGATEDIWRQEAFGPVLTTIEFESEAEAIELANDSEFGLAAGFWTNDARRIERVSQRLQAGTVWVNCYRGMDWETPFGGVKQSGLGRENGVEGLREFQQVKSVVIDSGQAPDPFGIVPTTPRALQEEKLK</sequence>
<feature type="active site" evidence="3">
    <location>
        <position position="258"/>
    </location>
</feature>
<dbReference type="FunFam" id="3.40.309.10:FF:000012">
    <property type="entry name" value="Betaine aldehyde dehydrogenase"/>
    <property type="match status" value="1"/>
</dbReference>
<keyword evidence="2 4" id="KW-0560">Oxidoreductase</keyword>
<dbReference type="AlphaFoldDB" id="A0A4R6S3P4"/>
<comment type="similarity">
    <text evidence="1 4">Belongs to the aldehyde dehydrogenase family.</text>
</comment>
<dbReference type="PANTHER" id="PTHR42804">
    <property type="entry name" value="ALDEHYDE DEHYDROGENASE"/>
    <property type="match status" value="1"/>
</dbReference>
<dbReference type="PANTHER" id="PTHR42804:SF1">
    <property type="entry name" value="ALDEHYDE DEHYDROGENASE-RELATED"/>
    <property type="match status" value="1"/>
</dbReference>
<feature type="domain" description="Aldehyde dehydrogenase" evidence="5">
    <location>
        <begin position="33"/>
        <end position="487"/>
    </location>
</feature>
<gene>
    <name evidence="6" type="ORF">EDF62_0651</name>
</gene>
<dbReference type="GO" id="GO:0016620">
    <property type="term" value="F:oxidoreductase activity, acting on the aldehyde or oxo group of donors, NAD or NADP as acceptor"/>
    <property type="evidence" value="ECO:0007669"/>
    <property type="project" value="InterPro"/>
</dbReference>
<dbReference type="InterPro" id="IPR029510">
    <property type="entry name" value="Ald_DH_CS_GLU"/>
</dbReference>
<name>A0A4R6S3P4_9MICO</name>
<dbReference type="Proteomes" id="UP000295601">
    <property type="component" value="Unassembled WGS sequence"/>
</dbReference>
<dbReference type="InterPro" id="IPR015590">
    <property type="entry name" value="Aldehyde_DH_dom"/>
</dbReference>
<dbReference type="SUPFAM" id="SSF53720">
    <property type="entry name" value="ALDH-like"/>
    <property type="match status" value="1"/>
</dbReference>
<dbReference type="Gene3D" id="3.40.605.10">
    <property type="entry name" value="Aldehyde Dehydrogenase, Chain A, domain 1"/>
    <property type="match status" value="1"/>
</dbReference>
<dbReference type="PROSITE" id="PS00687">
    <property type="entry name" value="ALDEHYDE_DEHYDR_GLU"/>
    <property type="match status" value="1"/>
</dbReference>
<evidence type="ECO:0000256" key="4">
    <source>
        <dbReference type="RuleBase" id="RU003345"/>
    </source>
</evidence>
<evidence type="ECO:0000256" key="3">
    <source>
        <dbReference type="PROSITE-ProRule" id="PRU10007"/>
    </source>
</evidence>
<dbReference type="RefSeq" id="WP_133615807.1">
    <property type="nucleotide sequence ID" value="NZ_SNYA01000002.1"/>
</dbReference>
<evidence type="ECO:0000256" key="2">
    <source>
        <dbReference type="ARBA" id="ARBA00023002"/>
    </source>
</evidence>
<dbReference type="EMBL" id="SNYA01000002">
    <property type="protein sequence ID" value="TDP94241.1"/>
    <property type="molecule type" value="Genomic_DNA"/>
</dbReference>
<comment type="caution">
    <text evidence="6">The sequence shown here is derived from an EMBL/GenBank/DDBJ whole genome shotgun (WGS) entry which is preliminary data.</text>
</comment>
<dbReference type="OrthoDB" id="6882680at2"/>
<reference evidence="6 7" key="1">
    <citation type="submission" date="2019-03" db="EMBL/GenBank/DDBJ databases">
        <title>Genomic analyses of the natural microbiome of Caenorhabditis elegans.</title>
        <authorList>
            <person name="Samuel B."/>
        </authorList>
    </citation>
    <scope>NUCLEOTIDE SEQUENCE [LARGE SCALE GENOMIC DNA]</scope>
    <source>
        <strain evidence="6 7">JUb18</strain>
    </source>
</reference>
<evidence type="ECO:0000256" key="1">
    <source>
        <dbReference type="ARBA" id="ARBA00009986"/>
    </source>
</evidence>
<organism evidence="6 7">
    <name type="scientific">Leucobacter luti</name>
    <dbReference type="NCBI Taxonomy" id="340320"/>
    <lineage>
        <taxon>Bacteria</taxon>
        <taxon>Bacillati</taxon>
        <taxon>Actinomycetota</taxon>
        <taxon>Actinomycetes</taxon>
        <taxon>Micrococcales</taxon>
        <taxon>Microbacteriaceae</taxon>
        <taxon>Leucobacter</taxon>
    </lineage>
</organism>
<evidence type="ECO:0000313" key="6">
    <source>
        <dbReference type="EMBL" id="TDP94241.1"/>
    </source>
</evidence>
<evidence type="ECO:0000259" key="5">
    <source>
        <dbReference type="Pfam" id="PF00171"/>
    </source>
</evidence>
<dbReference type="InterPro" id="IPR016161">
    <property type="entry name" value="Ald_DH/histidinol_DH"/>
</dbReference>
<dbReference type="InterPro" id="IPR016162">
    <property type="entry name" value="Ald_DH_N"/>
</dbReference>
<dbReference type="Gene3D" id="3.40.309.10">
    <property type="entry name" value="Aldehyde Dehydrogenase, Chain A, domain 2"/>
    <property type="match status" value="1"/>
</dbReference>
<accession>A0A4R6S3P4</accession>
<protein>
    <submittedName>
        <fullName evidence="6">Aldehyde dehydrogenase (NAD+)</fullName>
    </submittedName>
</protein>
<evidence type="ECO:0000313" key="7">
    <source>
        <dbReference type="Proteomes" id="UP000295601"/>
    </source>
</evidence>